<keyword evidence="3" id="KW-0804">Transcription</keyword>
<dbReference type="GO" id="GO:0003700">
    <property type="term" value="F:DNA-binding transcription factor activity"/>
    <property type="evidence" value="ECO:0007669"/>
    <property type="project" value="InterPro"/>
</dbReference>
<evidence type="ECO:0000256" key="2">
    <source>
        <dbReference type="ARBA" id="ARBA00023125"/>
    </source>
</evidence>
<organism evidence="5 6">
    <name type="scientific">Leifsonia shinshuensis</name>
    <dbReference type="NCBI Taxonomy" id="150026"/>
    <lineage>
        <taxon>Bacteria</taxon>
        <taxon>Bacillati</taxon>
        <taxon>Actinomycetota</taxon>
        <taxon>Actinomycetes</taxon>
        <taxon>Micrococcales</taxon>
        <taxon>Microbacteriaceae</taxon>
        <taxon>Leifsonia</taxon>
    </lineage>
</organism>
<dbReference type="PRINTS" id="PR00035">
    <property type="entry name" value="HTHGNTR"/>
</dbReference>
<dbReference type="PROSITE" id="PS50949">
    <property type="entry name" value="HTH_GNTR"/>
    <property type="match status" value="1"/>
</dbReference>
<comment type="caution">
    <text evidence="5">The sequence shown here is derived from an EMBL/GenBank/DDBJ whole genome shotgun (WGS) entry which is preliminary data.</text>
</comment>
<dbReference type="InterPro" id="IPR036390">
    <property type="entry name" value="WH_DNA-bd_sf"/>
</dbReference>
<dbReference type="AlphaFoldDB" id="A0A853CTV5"/>
<dbReference type="PANTHER" id="PTHR43537">
    <property type="entry name" value="TRANSCRIPTIONAL REGULATOR, GNTR FAMILY"/>
    <property type="match status" value="1"/>
</dbReference>
<dbReference type="Gene3D" id="1.10.10.10">
    <property type="entry name" value="Winged helix-like DNA-binding domain superfamily/Winged helix DNA-binding domain"/>
    <property type="match status" value="1"/>
</dbReference>
<dbReference type="CDD" id="cd07377">
    <property type="entry name" value="WHTH_GntR"/>
    <property type="match status" value="1"/>
</dbReference>
<dbReference type="SMART" id="SM00895">
    <property type="entry name" value="FCD"/>
    <property type="match status" value="1"/>
</dbReference>
<dbReference type="SUPFAM" id="SSF46785">
    <property type="entry name" value="Winged helix' DNA-binding domain"/>
    <property type="match status" value="1"/>
</dbReference>
<accession>A0A853CTV5</accession>
<dbReference type="EMBL" id="JACCFL010000001">
    <property type="protein sequence ID" value="NYJ22250.1"/>
    <property type="molecule type" value="Genomic_DNA"/>
</dbReference>
<dbReference type="InterPro" id="IPR036388">
    <property type="entry name" value="WH-like_DNA-bd_sf"/>
</dbReference>
<dbReference type="InterPro" id="IPR008920">
    <property type="entry name" value="TF_FadR/GntR_C"/>
</dbReference>
<name>A0A853CTV5_9MICO</name>
<evidence type="ECO:0000256" key="3">
    <source>
        <dbReference type="ARBA" id="ARBA00023163"/>
    </source>
</evidence>
<evidence type="ECO:0000259" key="4">
    <source>
        <dbReference type="PROSITE" id="PS50949"/>
    </source>
</evidence>
<evidence type="ECO:0000256" key="1">
    <source>
        <dbReference type="ARBA" id="ARBA00023015"/>
    </source>
</evidence>
<sequence>MTRIAPNVTIAEQVADQLRRRIADGEFPVGSLLPTEAELTQELGVSRNSVREALRSLVHVGLIGARAGYGTFVRATNEVAPTLARRLDHERAADVAEVRLLLERECARLAALRRTPEQAGRLEAALTARTEQIGRAGYDEADIEFHRILLEASGNALLAELYRGVGGNEQALLALRSGDEAGGGGEGLTDIDDAHAAIARAVIAGDPVAAEAAAAHAVRLVNEKQGIHLPAGDADGKPGATR</sequence>
<protein>
    <submittedName>
        <fullName evidence="5">DNA-binding FadR family transcriptional regulator</fullName>
    </submittedName>
</protein>
<dbReference type="Proteomes" id="UP000578352">
    <property type="component" value="Unassembled WGS sequence"/>
</dbReference>
<dbReference type="SUPFAM" id="SSF48008">
    <property type="entry name" value="GntR ligand-binding domain-like"/>
    <property type="match status" value="1"/>
</dbReference>
<dbReference type="PANTHER" id="PTHR43537:SF44">
    <property type="entry name" value="GNTR FAMILY REGULATORY PROTEIN"/>
    <property type="match status" value="1"/>
</dbReference>
<dbReference type="GO" id="GO:0003677">
    <property type="term" value="F:DNA binding"/>
    <property type="evidence" value="ECO:0007669"/>
    <property type="project" value="UniProtKB-KW"/>
</dbReference>
<reference evidence="5 6" key="1">
    <citation type="submission" date="2020-07" db="EMBL/GenBank/DDBJ databases">
        <title>Sequencing the genomes of 1000 actinobacteria strains.</title>
        <authorList>
            <person name="Klenk H.-P."/>
        </authorList>
    </citation>
    <scope>NUCLEOTIDE SEQUENCE [LARGE SCALE GENOMIC DNA]</scope>
    <source>
        <strain evidence="5 6">DSM 15165</strain>
    </source>
</reference>
<dbReference type="RefSeq" id="WP_179604317.1">
    <property type="nucleotide sequence ID" value="NZ_BAABEH010000001.1"/>
</dbReference>
<keyword evidence="2 5" id="KW-0238">DNA-binding</keyword>
<dbReference type="Gene3D" id="1.20.120.530">
    <property type="entry name" value="GntR ligand-binding domain-like"/>
    <property type="match status" value="1"/>
</dbReference>
<dbReference type="InterPro" id="IPR011711">
    <property type="entry name" value="GntR_C"/>
</dbReference>
<dbReference type="Pfam" id="PF00392">
    <property type="entry name" value="GntR"/>
    <property type="match status" value="1"/>
</dbReference>
<gene>
    <name evidence="5" type="ORF">HNR13_000537</name>
</gene>
<dbReference type="Pfam" id="PF07729">
    <property type="entry name" value="FCD"/>
    <property type="match status" value="1"/>
</dbReference>
<dbReference type="InterPro" id="IPR000524">
    <property type="entry name" value="Tscrpt_reg_HTH_GntR"/>
</dbReference>
<proteinExistence type="predicted"/>
<feature type="domain" description="HTH gntR-type" evidence="4">
    <location>
        <begin position="8"/>
        <end position="76"/>
    </location>
</feature>
<evidence type="ECO:0000313" key="6">
    <source>
        <dbReference type="Proteomes" id="UP000578352"/>
    </source>
</evidence>
<keyword evidence="1" id="KW-0805">Transcription regulation</keyword>
<dbReference type="SMART" id="SM00345">
    <property type="entry name" value="HTH_GNTR"/>
    <property type="match status" value="1"/>
</dbReference>
<evidence type="ECO:0000313" key="5">
    <source>
        <dbReference type="EMBL" id="NYJ22250.1"/>
    </source>
</evidence>